<keyword evidence="2" id="KW-1133">Transmembrane helix</keyword>
<sequence>MAENNLFGFGKKKRPAQVPPTVSRNGESSTSPRAVRGRHAAVGSRAQAQRRMTQDRPTNPVNHARADAARARGRARTAYGNLYGTLNPRDEAQAAYAARRRRSSRMRLGRVALAVLLAAIILWVVFTLVSSCSPGGAFAHAQALDPTVTLTGSVSVG</sequence>
<comment type="caution">
    <text evidence="3">The sequence shown here is derived from an EMBL/GenBank/DDBJ whole genome shotgun (WGS) entry which is preliminary data.</text>
</comment>
<gene>
    <name evidence="3" type="ORF">HXK24_04740</name>
</gene>
<feature type="compositionally biased region" description="Polar residues" evidence="1">
    <location>
        <begin position="20"/>
        <end position="32"/>
    </location>
</feature>
<protein>
    <submittedName>
        <fullName evidence="3">Uncharacterized protein</fullName>
    </submittedName>
</protein>
<proteinExistence type="predicted"/>
<feature type="compositionally biased region" description="Polar residues" evidence="1">
    <location>
        <begin position="46"/>
        <end position="61"/>
    </location>
</feature>
<dbReference type="AlphaFoldDB" id="A0A9D6AEF5"/>
<reference evidence="3" key="1">
    <citation type="submission" date="2020-04" db="EMBL/GenBank/DDBJ databases">
        <title>Deep metagenomics examines the oral microbiome during advanced dental caries in children, revealing novel taxa and co-occurrences with host molecules.</title>
        <authorList>
            <person name="Baker J.L."/>
            <person name="Morton J.T."/>
            <person name="Dinis M."/>
            <person name="Alvarez R."/>
            <person name="Tran N.C."/>
            <person name="Knight R."/>
            <person name="Edlund A."/>
        </authorList>
    </citation>
    <scope>NUCLEOTIDE SEQUENCE</scope>
    <source>
        <strain evidence="3">JCVI_3_bin.11</strain>
    </source>
</reference>
<evidence type="ECO:0000313" key="4">
    <source>
        <dbReference type="Proteomes" id="UP000787322"/>
    </source>
</evidence>
<evidence type="ECO:0000256" key="1">
    <source>
        <dbReference type="SAM" id="MobiDB-lite"/>
    </source>
</evidence>
<keyword evidence="2" id="KW-0472">Membrane</keyword>
<feature type="transmembrane region" description="Helical" evidence="2">
    <location>
        <begin position="108"/>
        <end position="129"/>
    </location>
</feature>
<dbReference type="Proteomes" id="UP000787322">
    <property type="component" value="Unassembled WGS sequence"/>
</dbReference>
<feature type="region of interest" description="Disordered" evidence="1">
    <location>
        <begin position="1"/>
        <end position="72"/>
    </location>
</feature>
<name>A0A9D6AEF5_9ACTN</name>
<evidence type="ECO:0000256" key="2">
    <source>
        <dbReference type="SAM" id="Phobius"/>
    </source>
</evidence>
<dbReference type="EMBL" id="JABZGU010000106">
    <property type="protein sequence ID" value="MBF4803106.1"/>
    <property type="molecule type" value="Genomic_DNA"/>
</dbReference>
<evidence type="ECO:0000313" key="3">
    <source>
        <dbReference type="EMBL" id="MBF4803106.1"/>
    </source>
</evidence>
<organism evidence="3 4">
    <name type="scientific">Lancefieldella parvula</name>
    <dbReference type="NCBI Taxonomy" id="1382"/>
    <lineage>
        <taxon>Bacteria</taxon>
        <taxon>Bacillati</taxon>
        <taxon>Actinomycetota</taxon>
        <taxon>Coriobacteriia</taxon>
        <taxon>Coriobacteriales</taxon>
        <taxon>Atopobiaceae</taxon>
        <taxon>Lancefieldella</taxon>
    </lineage>
</organism>
<accession>A0A9D6AEF5</accession>
<keyword evidence="2" id="KW-0812">Transmembrane</keyword>